<evidence type="ECO:0000313" key="1">
    <source>
        <dbReference type="EMBL" id="ELP88147.1"/>
    </source>
</evidence>
<organism evidence="1 2">
    <name type="scientific">Entamoeba invadens IP1</name>
    <dbReference type="NCBI Taxonomy" id="370355"/>
    <lineage>
        <taxon>Eukaryota</taxon>
        <taxon>Amoebozoa</taxon>
        <taxon>Evosea</taxon>
        <taxon>Archamoebae</taxon>
        <taxon>Mastigamoebida</taxon>
        <taxon>Entamoebidae</taxon>
        <taxon>Entamoeba</taxon>
    </lineage>
</organism>
<accession>A0A0A1U263</accession>
<dbReference type="OrthoDB" id="25581at2759"/>
<evidence type="ECO:0000313" key="2">
    <source>
        <dbReference type="Proteomes" id="UP000014680"/>
    </source>
</evidence>
<sequence length="183" mass="21412">MAMNYNYSSEYYTQYDYYDFENTREDSSDDDASNYINNSYFSIQPTSNDSKNDDQVAAAEVFTKKVREFTTWLKKFERRSESHKLYLCGKNAINRAKEWLDDFGKSSVTLTLSSIDVIKQEQFYPMSDFIIIEVPSINVLIDKIPDFYNIKQMNIIVCCSDIKNCPKNKGSSFNLVFKRITLK</sequence>
<dbReference type="EMBL" id="KB206756">
    <property type="protein sequence ID" value="ELP88147.1"/>
    <property type="molecule type" value="Genomic_DNA"/>
</dbReference>
<name>A0A0A1U263_ENTIV</name>
<dbReference type="OMA" id="SESHKLY"/>
<proteinExistence type="predicted"/>
<dbReference type="RefSeq" id="XP_004254918.1">
    <property type="nucleotide sequence ID" value="XM_004254870.1"/>
</dbReference>
<protein>
    <submittedName>
        <fullName evidence="1">Uncharacterized protein</fullName>
    </submittedName>
</protein>
<dbReference type="KEGG" id="eiv:EIN_223500"/>
<dbReference type="GeneID" id="14887446"/>
<dbReference type="AlphaFoldDB" id="A0A0A1U263"/>
<reference evidence="1 2" key="1">
    <citation type="submission" date="2012-10" db="EMBL/GenBank/DDBJ databases">
        <authorList>
            <person name="Zafar N."/>
            <person name="Inman J."/>
            <person name="Hall N."/>
            <person name="Lorenzi H."/>
            <person name="Caler E."/>
        </authorList>
    </citation>
    <scope>NUCLEOTIDE SEQUENCE [LARGE SCALE GENOMIC DNA]</scope>
    <source>
        <strain evidence="1 2">IP1</strain>
    </source>
</reference>
<dbReference type="VEuPathDB" id="AmoebaDB:EIN_223500"/>
<keyword evidence="2" id="KW-1185">Reference proteome</keyword>
<gene>
    <name evidence="1" type="ORF">EIN_223500</name>
</gene>
<dbReference type="Proteomes" id="UP000014680">
    <property type="component" value="Unassembled WGS sequence"/>
</dbReference>